<gene>
    <name evidence="7" type="ORF">PZE19_07430</name>
</gene>
<keyword evidence="1" id="KW-0678">Repressor</keyword>
<evidence type="ECO:0000256" key="3">
    <source>
        <dbReference type="ARBA" id="ARBA00023125"/>
    </source>
</evidence>
<comment type="caution">
    <text evidence="7">The sequence shown here is derived from an EMBL/GenBank/DDBJ whole genome shotgun (WGS) entry which is preliminary data.</text>
</comment>
<dbReference type="GO" id="GO:0003677">
    <property type="term" value="F:DNA binding"/>
    <property type="evidence" value="ECO:0007669"/>
    <property type="project" value="UniProtKB-KW"/>
</dbReference>
<organism evidence="7 8">
    <name type="scientific">Paludisphaera mucosa</name>
    <dbReference type="NCBI Taxonomy" id="3030827"/>
    <lineage>
        <taxon>Bacteria</taxon>
        <taxon>Pseudomonadati</taxon>
        <taxon>Planctomycetota</taxon>
        <taxon>Planctomycetia</taxon>
        <taxon>Isosphaerales</taxon>
        <taxon>Isosphaeraceae</taxon>
        <taxon>Paludisphaera</taxon>
    </lineage>
</organism>
<keyword evidence="8" id="KW-1185">Reference proteome</keyword>
<sequence length="251" mass="26727">MLTAERKQKLLEVLQTEGKILASELSRRFGVSEDTVRRDLRELDRAGFLQRVHGGALPRTPTSVEHKARQKESTDAKRRIGAAAARLLQPGQLVALDAGTTPLAVLDRLDPDLSLTIVTHSLPAATVLAEHPNIEGVIVGGRLFKSARAAVGVATVDAYRLLRPDLCILGAAGVHPEAGVTTFDGEEAEVKRAMAAHAARVVVLAASEKLGTVAPHLVTPAGRLTHLVTDSDASEEMIQPYRDLGVEVVSA</sequence>
<evidence type="ECO:0000259" key="6">
    <source>
        <dbReference type="PROSITE" id="PS51000"/>
    </source>
</evidence>
<dbReference type="InterPro" id="IPR036388">
    <property type="entry name" value="WH-like_DNA-bd_sf"/>
</dbReference>
<feature type="compositionally biased region" description="Basic and acidic residues" evidence="5">
    <location>
        <begin position="64"/>
        <end position="75"/>
    </location>
</feature>
<dbReference type="InterPro" id="IPR036390">
    <property type="entry name" value="WH_DNA-bd_sf"/>
</dbReference>
<evidence type="ECO:0000256" key="4">
    <source>
        <dbReference type="ARBA" id="ARBA00023163"/>
    </source>
</evidence>
<dbReference type="InterPro" id="IPR001034">
    <property type="entry name" value="DeoR_HTH"/>
</dbReference>
<evidence type="ECO:0000256" key="1">
    <source>
        <dbReference type="ARBA" id="ARBA00022491"/>
    </source>
</evidence>
<dbReference type="Proteomes" id="UP001216907">
    <property type="component" value="Unassembled WGS sequence"/>
</dbReference>
<dbReference type="RefSeq" id="WP_277859944.1">
    <property type="nucleotide sequence ID" value="NZ_JARRAG010000001.1"/>
</dbReference>
<dbReference type="InterPro" id="IPR000485">
    <property type="entry name" value="AsnC-type_HTH_dom"/>
</dbReference>
<evidence type="ECO:0000256" key="5">
    <source>
        <dbReference type="SAM" id="MobiDB-lite"/>
    </source>
</evidence>
<feature type="domain" description="HTH deoR-type" evidence="6">
    <location>
        <begin position="3"/>
        <end position="58"/>
    </location>
</feature>
<dbReference type="InterPro" id="IPR018356">
    <property type="entry name" value="Tscrpt_reg_HTH_DeoR_CS"/>
</dbReference>
<dbReference type="PROSITE" id="PS00894">
    <property type="entry name" value="HTH_DEOR_1"/>
    <property type="match status" value="1"/>
</dbReference>
<dbReference type="Gene3D" id="1.10.10.10">
    <property type="entry name" value="Winged helix-like DNA-binding domain superfamily/Winged helix DNA-binding domain"/>
    <property type="match status" value="1"/>
</dbReference>
<dbReference type="PRINTS" id="PR00033">
    <property type="entry name" value="HTHASNC"/>
</dbReference>
<dbReference type="SMART" id="SM01134">
    <property type="entry name" value="DeoRC"/>
    <property type="match status" value="1"/>
</dbReference>
<proteinExistence type="predicted"/>
<dbReference type="Pfam" id="PF00455">
    <property type="entry name" value="DeoRC"/>
    <property type="match status" value="1"/>
</dbReference>
<name>A0ABT6F7Q1_9BACT</name>
<dbReference type="SUPFAM" id="SSF100950">
    <property type="entry name" value="NagB/RpiA/CoA transferase-like"/>
    <property type="match status" value="1"/>
</dbReference>
<keyword evidence="3 7" id="KW-0238">DNA-binding</keyword>
<feature type="region of interest" description="Disordered" evidence="5">
    <location>
        <begin position="52"/>
        <end position="75"/>
    </location>
</feature>
<dbReference type="SUPFAM" id="SSF46785">
    <property type="entry name" value="Winged helix' DNA-binding domain"/>
    <property type="match status" value="1"/>
</dbReference>
<dbReference type="PANTHER" id="PTHR30363:SF4">
    <property type="entry name" value="GLYCEROL-3-PHOSPHATE REGULON REPRESSOR"/>
    <property type="match status" value="1"/>
</dbReference>
<evidence type="ECO:0000256" key="2">
    <source>
        <dbReference type="ARBA" id="ARBA00023015"/>
    </source>
</evidence>
<dbReference type="InterPro" id="IPR050313">
    <property type="entry name" value="Carb_Metab_HTH_regulators"/>
</dbReference>
<dbReference type="Pfam" id="PF08220">
    <property type="entry name" value="HTH_DeoR"/>
    <property type="match status" value="1"/>
</dbReference>
<dbReference type="EMBL" id="JARRAG010000001">
    <property type="protein sequence ID" value="MDG3003594.1"/>
    <property type="molecule type" value="Genomic_DNA"/>
</dbReference>
<dbReference type="PROSITE" id="PS51000">
    <property type="entry name" value="HTH_DEOR_2"/>
    <property type="match status" value="1"/>
</dbReference>
<dbReference type="Gene3D" id="3.40.50.1360">
    <property type="match status" value="1"/>
</dbReference>
<reference evidence="7 8" key="1">
    <citation type="submission" date="2023-03" db="EMBL/GenBank/DDBJ databases">
        <title>Paludisphaera mucosa sp. nov. a novel planctomycete from northern fen.</title>
        <authorList>
            <person name="Ivanova A."/>
        </authorList>
    </citation>
    <scope>NUCLEOTIDE SEQUENCE [LARGE SCALE GENOMIC DNA]</scope>
    <source>
        <strain evidence="7 8">Pla2</strain>
    </source>
</reference>
<dbReference type="PRINTS" id="PR00037">
    <property type="entry name" value="HTHLACR"/>
</dbReference>
<accession>A0ABT6F7Q1</accession>
<protein>
    <submittedName>
        <fullName evidence="7">DeoR/GlpR family DNA-binding transcription regulator</fullName>
    </submittedName>
</protein>
<keyword evidence="4" id="KW-0804">Transcription</keyword>
<dbReference type="SMART" id="SM00420">
    <property type="entry name" value="HTH_DEOR"/>
    <property type="match status" value="1"/>
</dbReference>
<dbReference type="InterPro" id="IPR014036">
    <property type="entry name" value="DeoR-like_C"/>
</dbReference>
<dbReference type="PANTHER" id="PTHR30363">
    <property type="entry name" value="HTH-TYPE TRANSCRIPTIONAL REGULATOR SRLR-RELATED"/>
    <property type="match status" value="1"/>
</dbReference>
<dbReference type="InterPro" id="IPR037171">
    <property type="entry name" value="NagB/RpiA_transferase-like"/>
</dbReference>
<evidence type="ECO:0000313" key="7">
    <source>
        <dbReference type="EMBL" id="MDG3003594.1"/>
    </source>
</evidence>
<keyword evidence="2" id="KW-0805">Transcription regulation</keyword>
<evidence type="ECO:0000313" key="8">
    <source>
        <dbReference type="Proteomes" id="UP001216907"/>
    </source>
</evidence>